<evidence type="ECO:0000256" key="6">
    <source>
        <dbReference type="ARBA" id="ARBA00022729"/>
    </source>
</evidence>
<comment type="caution">
    <text evidence="18">The sequence shown here is derived from an EMBL/GenBank/DDBJ whole genome shotgun (WGS) entry which is preliminary data.</text>
</comment>
<feature type="compositionally biased region" description="Gly residues" evidence="16">
    <location>
        <begin position="1490"/>
        <end position="1510"/>
    </location>
</feature>
<keyword evidence="15" id="KW-0325">Glycoprotein</keyword>
<dbReference type="RefSeq" id="WP_281813148.1">
    <property type="nucleotide sequence ID" value="NZ_BRLB01000001.1"/>
</dbReference>
<accession>A0A9W5Y7V1</accession>
<evidence type="ECO:0000256" key="16">
    <source>
        <dbReference type="SAM" id="MobiDB-lite"/>
    </source>
</evidence>
<evidence type="ECO:0000256" key="3">
    <source>
        <dbReference type="ARBA" id="ARBA00022475"/>
    </source>
</evidence>
<keyword evidence="6" id="KW-0732">Signal</keyword>
<sequence length="2536" mass="279657">MKKVISILLCILMIFSIYIPIPVNAERVVGEIGRLSCGGEIGLEGGASSTPNFRIGIISEDFDPPLEYGTEKNVDKQIAAHYKNHFLNLQNSIIIVPKKNQVNKSHIKVGWCEASSGDLLYVNPTDIDKKVRFIDTSNIKTGYDIFFYQLMGLVKDNDISTIGTHWKDIYSNTDDVEKQCLGIMNYIFYQWDNLSKDSIIQKINDICHYHGRVIDIEEKIKNNAGYIQMLMILYALVPDGSKAIYEDAINRYINFVNLDNKPVLIGIDTVATFTSKAWGSDNLLLPATEYIEYSAGITEANSLTKTTNNFFANTDPIMYRHQEEIILKAAKNSMVQQPDRYRCSSLVGTPHDTTALAWGAALVYGHSHYLKTHKKDPYFKDLSKGKKTVGIMEYLQLVKDKYEGFVVATIINLSPPPLRPSGKFGVSVDNPYVLLDAHSTTINQKDPVNLTGMITKEEEEIWNKVTYEKGYPKIKVGLTSNMTSTIVTRNTTENAGKGKKLQSSQVTGDDKTWDNISKDNLMNFLKGEKPITFTHDLINQKIDEGEIQTYEYTGNIQVKTGPEDEDIVTLTGDPAIATKKYENALIPLPVIRSYSSLPSYWSEIKQGSPYHESFEAMAGVPTTEKLYFASGGSEFIVDVTLEYCENQEATRKYKSYFTGVPSEFKEGDQAGNYEVGGFTFNAHEGGSYTKTWSDSIPWTGTHSASGWHGGGVKDKWNYNKQKAAHAEAKAYAAKVNGTVISHTAASDGKTRKFSDWNASVSGGITEGSGGSWTDGSDPEPRVPPSGKKGEEGYNPGKPAKKGVPAKSSAGTAGHYSYSVTVTLPAHVICGPEHLNDMPDIVDTWTQNITYDTLKITNVQVWKIDKSCLNGMKKITGSDEIKASVVQGNPNIFYNIAEKEDSKSGRLRYSIEPQQHDNVIWNEGPRSDKSNGLGRNTVTGEGGQGHSASYADGILYTNNAYPNDGNYLDNTADSKDKKTIEYDKFKERRETENTATVISDFLILQTSSGDQSIMYFEKDSEPTKTQDNFKKVTIPLSNLWENNNKSASDMEPEDINIGSYNGKFYNTNSKYNGNGGNVKIKTIFDSDPAHTIVRPLRPYKDLRLMKTGIDIIDKNKNDEYITGKSSLFYKHILSIGDNNTIYQDKYTKFGKGIEFPTKYSDSHNKINDIVIHNPVSTQYAMIIPEDDKYDQRTSKSKIIGGNLVPDTVETETKLKKTHELQNFIYNGDAEISDSQGNILNWVGHPLNKDVTYESKSNEIISGKNSLTVVAKSNLNKTEKYQSTTIGMPNTDYQITAKIKAQGCEGYLLVEAYNGEKKLKDWIFGKNHSGGIVNISETFKTPYNTDKIKVSVVNGASRPNTGSKEIVSADDIRLVKVGSQSDSWKTIPYTEYINTEVSNSNYVKPYTIDNPEYVPEKKIPNPDYKPSHKGETKVFNYTGRYKTYTAPVTGTYTLEVWGAQGSNGSGGLGGYATGKVDLTKGERLYIYTGGSNGFNGGGSGHGRSSQCGGGGTDIRRKGNSLTNRIIVAGGGGGRGDRGSGSSGRGGSGGGTTGGTGGDRYGSPGQGGSQSYGGSGGDEGGSSGRLGIGGSNYTGDNSGGGGGGGGYYGGGAGGNDQPGCDDNDDSGGGGGSGYVGGVSNGTMKTGVREGDGVVKITEPNIQGNSEPEFIIIPAKGERTIRVNNANYIPASDSYAGDWSKGKVSLGNIGISSVLSTHNNILKNTSFDHITDPSDVMVSKKYIYVVHGNLDCVSKYNKTPNGDIGNYISSGNWIKYDCIDELSTKNSSVPAAYTVYTDYEDKDHLIGWSKSNSNIIDYEISSNNTLTNKKVIKHNAGSISWYSRSGWDGDNYIYFYNKNNNKLYKFDLFSKELSYLTTLANGNSIMSSSYTGSGLIVDKKNNEIYGCSGMNSSNGLLGIWNLSTGRFKGKITGDMLKSAGLPTISNNTGSIQLNPLNRNIAYYFGNYHNDIISLEIVLRNKANSYTSAKGIPWIPGLSPTSTSSSVIENNLSTPPKNWYEIVETKIPANPTIEIPGLGDKTAGKMVVLGRDFDVYFPNEGDFYDDGSYGIAHTTTHRGKGFVDHMDTTKWTKEKQVSFNFDVIYENKMYRVGEYIDLDVDEDMYNFKVPISNSEAVSAEVNFRVLANNGTFIDNNKDTNKKREKDCSAYHSAIKKYNIDVVGRIGNLVMEDTTDYRFSNYFKNPVTPTKWFIDNVVKKVDIESQNNYLGANVNIFGDPIDSRHYLNTFGSLDFLQESPKQFPLSPSDNNIQALKKQPTRLGYYMLMDIETVGNYYNNMQIIPYYYSLNLDTGDTSPVDVYANVQGSYQPINIYDNVVPDWNTDSVYKNYIALDWLDNSGRRNYGGEEKTITEYVKSKMIRVTETGDAVPIDIPRDNGYKYGITQILQLKERNRTFIGTTTEDGEDFNPGNKIPEYDYNRQAQRWHFSVGVPSSSVFVEAGKELTKTNMDKVMNNKTVILATLDIKASGNTYVLEYKHPEGNNTIDIVGKKYNISSIKHNVVGIYSSEKSSAEDLDTSGTH</sequence>
<keyword evidence="9" id="KW-0067">ATP-binding</keyword>
<feature type="region of interest" description="Disordered" evidence="16">
    <location>
        <begin position="918"/>
        <end position="944"/>
    </location>
</feature>
<dbReference type="InterPro" id="IPR055163">
    <property type="entry name" value="ALK/LTK-like_GRD"/>
</dbReference>
<evidence type="ECO:0000256" key="5">
    <source>
        <dbReference type="ARBA" id="ARBA00022692"/>
    </source>
</evidence>
<evidence type="ECO:0000256" key="9">
    <source>
        <dbReference type="ARBA" id="ARBA00022840"/>
    </source>
</evidence>
<keyword evidence="4" id="KW-0808">Transferase</keyword>
<evidence type="ECO:0000256" key="15">
    <source>
        <dbReference type="ARBA" id="ARBA00023180"/>
    </source>
</evidence>
<feature type="domain" description="ALK/LTK-like glycine-rich" evidence="17">
    <location>
        <begin position="1447"/>
        <end position="1661"/>
    </location>
</feature>
<keyword evidence="7" id="KW-0547">Nucleotide-binding</keyword>
<comment type="subcellular location">
    <subcellularLocation>
        <location evidence="1">Cell membrane</location>
        <topology evidence="1">Single-pass type I membrane protein</topology>
    </subcellularLocation>
</comment>
<feature type="compositionally biased region" description="Gly residues" evidence="16">
    <location>
        <begin position="1623"/>
        <end position="1636"/>
    </location>
</feature>
<gene>
    <name evidence="18" type="ORF">SH1V18_11220</name>
</gene>
<evidence type="ECO:0000256" key="12">
    <source>
        <dbReference type="ARBA" id="ARBA00023137"/>
    </source>
</evidence>
<evidence type="ECO:0000256" key="1">
    <source>
        <dbReference type="ARBA" id="ARBA00004251"/>
    </source>
</evidence>
<evidence type="ECO:0000259" key="17">
    <source>
        <dbReference type="Pfam" id="PF12810"/>
    </source>
</evidence>
<dbReference type="GO" id="GO:0005886">
    <property type="term" value="C:plasma membrane"/>
    <property type="evidence" value="ECO:0007669"/>
    <property type="project" value="UniProtKB-SubCell"/>
</dbReference>
<keyword evidence="13" id="KW-1015">Disulfide bond</keyword>
<keyword evidence="12" id="KW-0829">Tyrosine-protein kinase</keyword>
<dbReference type="Proteomes" id="UP001144256">
    <property type="component" value="Unassembled WGS sequence"/>
</dbReference>
<feature type="compositionally biased region" description="Gly residues" evidence="16">
    <location>
        <begin position="1526"/>
        <end position="1592"/>
    </location>
</feature>
<keyword evidence="5" id="KW-0812">Transmembrane</keyword>
<keyword evidence="10" id="KW-1133">Transmembrane helix</keyword>
<feature type="compositionally biased region" description="Low complexity" evidence="16">
    <location>
        <begin position="795"/>
        <end position="809"/>
    </location>
</feature>
<dbReference type="EMBL" id="BRLB01000001">
    <property type="protein sequence ID" value="GKX28642.1"/>
    <property type="molecule type" value="Genomic_DNA"/>
</dbReference>
<keyword evidence="14" id="KW-0675">Receptor</keyword>
<reference evidence="18" key="1">
    <citation type="submission" date="2022-06" db="EMBL/GenBank/DDBJ databases">
        <title>Vallitalea longa sp. nov., an anaerobic bacterium isolated from marine sediment.</title>
        <authorList>
            <person name="Hirano S."/>
            <person name="Terahara T."/>
            <person name="Mori K."/>
            <person name="Hamada M."/>
            <person name="Matsumoto R."/>
            <person name="Kobayashi T."/>
        </authorList>
    </citation>
    <scope>NUCLEOTIDE SEQUENCE</scope>
    <source>
        <strain evidence="18">SH18-1</strain>
    </source>
</reference>
<evidence type="ECO:0000256" key="2">
    <source>
        <dbReference type="ARBA" id="ARBA00011902"/>
    </source>
</evidence>
<evidence type="ECO:0000256" key="13">
    <source>
        <dbReference type="ARBA" id="ARBA00023157"/>
    </source>
</evidence>
<evidence type="ECO:0000256" key="14">
    <source>
        <dbReference type="ARBA" id="ARBA00023170"/>
    </source>
</evidence>
<evidence type="ECO:0000313" key="18">
    <source>
        <dbReference type="EMBL" id="GKX28642.1"/>
    </source>
</evidence>
<evidence type="ECO:0000256" key="4">
    <source>
        <dbReference type="ARBA" id="ARBA00022679"/>
    </source>
</evidence>
<feature type="region of interest" description="Disordered" evidence="16">
    <location>
        <begin position="1612"/>
        <end position="1644"/>
    </location>
</feature>
<evidence type="ECO:0000313" key="19">
    <source>
        <dbReference type="Proteomes" id="UP001144256"/>
    </source>
</evidence>
<keyword evidence="19" id="KW-1185">Reference proteome</keyword>
<evidence type="ECO:0000256" key="11">
    <source>
        <dbReference type="ARBA" id="ARBA00023136"/>
    </source>
</evidence>
<dbReference type="GO" id="GO:0004714">
    <property type="term" value="F:transmembrane receptor protein tyrosine kinase activity"/>
    <property type="evidence" value="ECO:0007669"/>
    <property type="project" value="UniProtKB-EC"/>
</dbReference>
<evidence type="ECO:0000256" key="10">
    <source>
        <dbReference type="ARBA" id="ARBA00022989"/>
    </source>
</evidence>
<proteinExistence type="predicted"/>
<keyword evidence="3" id="KW-1003">Cell membrane</keyword>
<evidence type="ECO:0000256" key="8">
    <source>
        <dbReference type="ARBA" id="ARBA00022777"/>
    </source>
</evidence>
<name>A0A9W5Y7V1_9FIRM</name>
<keyword evidence="11" id="KW-0472">Membrane</keyword>
<feature type="region of interest" description="Disordered" evidence="16">
    <location>
        <begin position="753"/>
        <end position="809"/>
    </location>
</feature>
<dbReference type="EC" id="2.7.10.1" evidence="2"/>
<dbReference type="Pfam" id="PF12810">
    <property type="entry name" value="ALK_LTK_GRD"/>
    <property type="match status" value="1"/>
</dbReference>
<dbReference type="GO" id="GO:0005524">
    <property type="term" value="F:ATP binding"/>
    <property type="evidence" value="ECO:0007669"/>
    <property type="project" value="UniProtKB-KW"/>
</dbReference>
<protein>
    <recommendedName>
        <fullName evidence="2">receptor protein-tyrosine kinase</fullName>
        <ecNumber evidence="2">2.7.10.1</ecNumber>
    </recommendedName>
</protein>
<keyword evidence="8" id="KW-0418">Kinase</keyword>
<evidence type="ECO:0000256" key="7">
    <source>
        <dbReference type="ARBA" id="ARBA00022741"/>
    </source>
</evidence>
<feature type="region of interest" description="Disordered" evidence="16">
    <location>
        <begin position="1490"/>
        <end position="1592"/>
    </location>
</feature>
<organism evidence="18 19">
    <name type="scientific">Vallitalea longa</name>
    <dbReference type="NCBI Taxonomy" id="2936439"/>
    <lineage>
        <taxon>Bacteria</taxon>
        <taxon>Bacillati</taxon>
        <taxon>Bacillota</taxon>
        <taxon>Clostridia</taxon>
        <taxon>Lachnospirales</taxon>
        <taxon>Vallitaleaceae</taxon>
        <taxon>Vallitalea</taxon>
    </lineage>
</organism>